<reference evidence="8" key="1">
    <citation type="submission" date="2021-02" db="EMBL/GenBank/DDBJ databases">
        <authorList>
            <person name="Dougan E. K."/>
            <person name="Rhodes N."/>
            <person name="Thang M."/>
            <person name="Chan C."/>
        </authorList>
    </citation>
    <scope>NUCLEOTIDE SEQUENCE</scope>
</reference>
<accession>A0A812PVT6</accession>
<protein>
    <recommendedName>
        <fullName evidence="10">EamA domain-containing protein</fullName>
    </recommendedName>
</protein>
<evidence type="ECO:0000256" key="7">
    <source>
        <dbReference type="SAM" id="SignalP"/>
    </source>
</evidence>
<feature type="signal peptide" evidence="7">
    <location>
        <begin position="1"/>
        <end position="27"/>
    </location>
</feature>
<dbReference type="EMBL" id="CAJNDS010002182">
    <property type="protein sequence ID" value="CAE7362501.1"/>
    <property type="molecule type" value="Genomic_DNA"/>
</dbReference>
<dbReference type="AlphaFoldDB" id="A0A812PVT6"/>
<dbReference type="OrthoDB" id="6418713at2759"/>
<sequence length="495" mass="53440">MVSQNAAMHRILLTATAVLLGIRQINAELVENEDTRCDDAVCAGHDRSASEEVQALRTELLQTAVQLKRSKEAPNEMLHDLQIETFQAESENREALRRQADAMAAETRTAEALKAMHHETSTGPPQALHAPSDPKPKHSKHHGNSQNKLLEEAMIPAGALVAGVLLLWYELTTAGILAIYFGAQAGFTLYMKVVLSNSVISKELGISGVPAGFLVTAVQQVVAFFVLAVIVAVMYCTPYRYTPRRLKSWSEVACVILFSFAFSLNIGLNNFSLSLLAVSLNMIIRSCLPVVTLAFQQILGPCIPDLAQKVRMTEVILMVAGVVFAAVATVAKSEGSHHGGAESKNLLLGVMVCTLSDAACAINLILGNMFGSSLDPPLNPVDTIFYMALPCALFLMPASILFLHPVDWANFGDITDLQVFQKVMELSPSTMLWVILSGCIAAGYNVLQYTVVQRLSASHAAFAGNFNKAATIMLSICMGLESLPGGVWSAVRRPK</sequence>
<proteinExistence type="predicted"/>
<feature type="compositionally biased region" description="Basic and acidic residues" evidence="5">
    <location>
        <begin position="90"/>
        <end position="100"/>
    </location>
</feature>
<feature type="transmembrane region" description="Helical" evidence="6">
    <location>
        <begin position="383"/>
        <end position="406"/>
    </location>
</feature>
<feature type="region of interest" description="Disordered" evidence="5">
    <location>
        <begin position="116"/>
        <end position="145"/>
    </location>
</feature>
<evidence type="ECO:0000313" key="9">
    <source>
        <dbReference type="Proteomes" id="UP000604046"/>
    </source>
</evidence>
<feature type="region of interest" description="Disordered" evidence="5">
    <location>
        <begin position="90"/>
        <end position="109"/>
    </location>
</feature>
<keyword evidence="7" id="KW-0732">Signal</keyword>
<feature type="transmembrane region" description="Helical" evidence="6">
    <location>
        <begin position="426"/>
        <end position="447"/>
    </location>
</feature>
<organism evidence="8 9">
    <name type="scientific">Symbiodinium natans</name>
    <dbReference type="NCBI Taxonomy" id="878477"/>
    <lineage>
        <taxon>Eukaryota</taxon>
        <taxon>Sar</taxon>
        <taxon>Alveolata</taxon>
        <taxon>Dinophyceae</taxon>
        <taxon>Suessiales</taxon>
        <taxon>Symbiodiniaceae</taxon>
        <taxon>Symbiodinium</taxon>
    </lineage>
</organism>
<feature type="transmembrane region" description="Helical" evidence="6">
    <location>
        <begin position="315"/>
        <end position="331"/>
    </location>
</feature>
<keyword evidence="2 6" id="KW-0812">Transmembrane</keyword>
<evidence type="ECO:0000256" key="5">
    <source>
        <dbReference type="SAM" id="MobiDB-lite"/>
    </source>
</evidence>
<feature type="chain" id="PRO_5032464561" description="EamA domain-containing protein" evidence="7">
    <location>
        <begin position="28"/>
        <end position="495"/>
    </location>
</feature>
<dbReference type="InterPro" id="IPR050186">
    <property type="entry name" value="TPT_transporter"/>
</dbReference>
<evidence type="ECO:0000256" key="6">
    <source>
        <dbReference type="SAM" id="Phobius"/>
    </source>
</evidence>
<evidence type="ECO:0000256" key="1">
    <source>
        <dbReference type="ARBA" id="ARBA00004141"/>
    </source>
</evidence>
<evidence type="ECO:0008006" key="10">
    <source>
        <dbReference type="Google" id="ProtNLM"/>
    </source>
</evidence>
<evidence type="ECO:0000256" key="3">
    <source>
        <dbReference type="ARBA" id="ARBA00022989"/>
    </source>
</evidence>
<keyword evidence="4 6" id="KW-0472">Membrane</keyword>
<feature type="transmembrane region" description="Helical" evidence="6">
    <location>
        <begin position="213"/>
        <end position="236"/>
    </location>
</feature>
<comment type="subcellular location">
    <subcellularLocation>
        <location evidence="1">Membrane</location>
        <topology evidence="1">Multi-pass membrane protein</topology>
    </subcellularLocation>
</comment>
<evidence type="ECO:0000256" key="4">
    <source>
        <dbReference type="ARBA" id="ARBA00023136"/>
    </source>
</evidence>
<comment type="caution">
    <text evidence="8">The sequence shown here is derived from an EMBL/GenBank/DDBJ whole genome shotgun (WGS) entry which is preliminary data.</text>
</comment>
<name>A0A812PVT6_9DINO</name>
<feature type="transmembrane region" description="Helical" evidence="6">
    <location>
        <begin position="346"/>
        <end position="371"/>
    </location>
</feature>
<evidence type="ECO:0000256" key="2">
    <source>
        <dbReference type="ARBA" id="ARBA00022692"/>
    </source>
</evidence>
<dbReference type="GO" id="GO:0016020">
    <property type="term" value="C:membrane"/>
    <property type="evidence" value="ECO:0007669"/>
    <property type="project" value="UniProtKB-SubCell"/>
</dbReference>
<feature type="transmembrane region" description="Helical" evidence="6">
    <location>
        <begin position="248"/>
        <end position="268"/>
    </location>
</feature>
<gene>
    <name evidence="8" type="ORF">SNAT2548_LOCUS19552</name>
</gene>
<dbReference type="Proteomes" id="UP000604046">
    <property type="component" value="Unassembled WGS sequence"/>
</dbReference>
<evidence type="ECO:0000313" key="8">
    <source>
        <dbReference type="EMBL" id="CAE7362501.1"/>
    </source>
</evidence>
<keyword evidence="3 6" id="KW-1133">Transmembrane helix</keyword>
<keyword evidence="9" id="KW-1185">Reference proteome</keyword>
<dbReference type="PANTHER" id="PTHR11132">
    <property type="entry name" value="SOLUTE CARRIER FAMILY 35"/>
    <property type="match status" value="1"/>
</dbReference>